<evidence type="ECO:0000256" key="2">
    <source>
        <dbReference type="ARBA" id="ARBA00022485"/>
    </source>
</evidence>
<dbReference type="NCBIfam" id="TIGR04085">
    <property type="entry name" value="rSAM_more_4Fe4S"/>
    <property type="match status" value="1"/>
</dbReference>
<evidence type="ECO:0000256" key="5">
    <source>
        <dbReference type="ARBA" id="ARBA00023002"/>
    </source>
</evidence>
<gene>
    <name evidence="9" type="ORF">HB778_37685</name>
</gene>
<dbReference type="InterPro" id="IPR050377">
    <property type="entry name" value="Radical_SAM_PqqE_MftC-like"/>
</dbReference>
<keyword evidence="9" id="KW-0614">Plasmid</keyword>
<dbReference type="GO" id="GO:0051539">
    <property type="term" value="F:4 iron, 4 sulfur cluster binding"/>
    <property type="evidence" value="ECO:0007669"/>
    <property type="project" value="UniProtKB-KW"/>
</dbReference>
<evidence type="ECO:0000259" key="8">
    <source>
        <dbReference type="PROSITE" id="PS51918"/>
    </source>
</evidence>
<dbReference type="InterPro" id="IPR000385">
    <property type="entry name" value="MoaA_NifB_PqqE_Fe-S-bd_CS"/>
</dbReference>
<dbReference type="SFLD" id="SFLDG01067">
    <property type="entry name" value="SPASM/twitch_domain_containing"/>
    <property type="match status" value="1"/>
</dbReference>
<keyword evidence="7" id="KW-0411">Iron-sulfur</keyword>
<dbReference type="InterPro" id="IPR058240">
    <property type="entry name" value="rSAM_sf"/>
</dbReference>
<accession>A0A7G6T564</accession>
<dbReference type="SUPFAM" id="SSF102114">
    <property type="entry name" value="Radical SAM enzymes"/>
    <property type="match status" value="1"/>
</dbReference>
<proteinExistence type="predicted"/>
<keyword evidence="2" id="KW-0004">4Fe-4S</keyword>
<dbReference type="SFLD" id="SFLDG01386">
    <property type="entry name" value="main_SPASM_domain-containing"/>
    <property type="match status" value="1"/>
</dbReference>
<keyword evidence="6" id="KW-0408">Iron</keyword>
<dbReference type="CDD" id="cd01335">
    <property type="entry name" value="Radical_SAM"/>
    <property type="match status" value="1"/>
</dbReference>
<dbReference type="Proteomes" id="UP000515465">
    <property type="component" value="Plasmid p_3"/>
</dbReference>
<name>A0A7G6T564_9HYPH</name>
<dbReference type="PROSITE" id="PS01305">
    <property type="entry name" value="MOAA_NIFB_PQQE"/>
    <property type="match status" value="1"/>
</dbReference>
<dbReference type="Pfam" id="PF04055">
    <property type="entry name" value="Radical_SAM"/>
    <property type="match status" value="1"/>
</dbReference>
<comment type="cofactor">
    <cofactor evidence="1">
        <name>[4Fe-4S] cluster</name>
        <dbReference type="ChEBI" id="CHEBI:49883"/>
    </cofactor>
</comment>
<keyword evidence="5" id="KW-0560">Oxidoreductase</keyword>
<dbReference type="GO" id="GO:0016491">
    <property type="term" value="F:oxidoreductase activity"/>
    <property type="evidence" value="ECO:0007669"/>
    <property type="project" value="UniProtKB-KW"/>
</dbReference>
<evidence type="ECO:0000256" key="3">
    <source>
        <dbReference type="ARBA" id="ARBA00022691"/>
    </source>
</evidence>
<keyword evidence="4" id="KW-0479">Metal-binding</keyword>
<evidence type="ECO:0000256" key="6">
    <source>
        <dbReference type="ARBA" id="ARBA00023004"/>
    </source>
</evidence>
<dbReference type="RefSeq" id="WP_183454924.1">
    <property type="nucleotide sequence ID" value="NZ_CP050298.1"/>
</dbReference>
<evidence type="ECO:0000256" key="1">
    <source>
        <dbReference type="ARBA" id="ARBA00001966"/>
    </source>
</evidence>
<dbReference type="InterPro" id="IPR007197">
    <property type="entry name" value="rSAM"/>
</dbReference>
<sequence length="460" mass="51200">MTRDHIELLPQLKKAVRLKPMHGYALVHARHPSQIRMVDPSHAFFLSLCDRTLLTSEIAYIYGQTFGLTDVEAKSQVDQLLRLYRQFLTFEAKPNPTERFSPQKFLYPADTPAIERATFGKWPVPAGISFTLTFNCNFSCSYCYQDRHQRSDRRWNLNKCLELLGEAADWGVVFVGLTGGEPTLFDGWLQVVERTLTLGMIPAMTSNGTVIGTCPDIALRLAAAGMEEMTISLDVPSPQLHDQVTRSRGHFPKVIDAIRFLRAAGIRVVVKSVLTPTTQHAVEETIDLLVDLGVAEVGISYMESGAIKSPANRARKISSKELARVRNRIERKREQYAQICAVHSPKDSIGKWNDSEWYPCGGINMGMSIFPSGDVAVCDKMHGVRAFTYGNVFSAGLKAIWDSEAFAVLRARTANPKVVDPDCARCSKLHLCRTSCFVDSFNVTGSYFCKAPSCGGPFFN</sequence>
<reference evidence="10" key="1">
    <citation type="journal article" date="2020" name="Mol. Plant Microbe">
        <title>Rhizobial microsymbionts of the narrowly endemic Oxytropis species growing in Kamchatka are characterized by significant genetic diversity and possess a set of genes that are associated with T3SS and T6SS secretion systems and can affect the development of symbiosis.</title>
        <authorList>
            <person name="Safronova V."/>
            <person name="Guro P."/>
            <person name="Sazanova A."/>
            <person name="Kuznetsova I."/>
            <person name="Belimov A."/>
            <person name="Yakubov V."/>
            <person name="Chirak E."/>
            <person name="Afonin A."/>
            <person name="Gogolev Y."/>
            <person name="Andronov E."/>
            <person name="Tikhonovich I."/>
        </authorList>
    </citation>
    <scope>NUCLEOTIDE SEQUENCE [LARGE SCALE GENOMIC DNA]</scope>
    <source>
        <strain evidence="10">583</strain>
        <plasmid evidence="10">p_3</plasmid>
    </source>
</reference>
<geneLocation type="plasmid" evidence="9 10">
    <name>p_3</name>
</geneLocation>
<evidence type="ECO:0000313" key="10">
    <source>
        <dbReference type="Proteomes" id="UP000515465"/>
    </source>
</evidence>
<organism evidence="9 10">
    <name type="scientific">Mesorhizobium huakuii</name>
    <dbReference type="NCBI Taxonomy" id="28104"/>
    <lineage>
        <taxon>Bacteria</taxon>
        <taxon>Pseudomonadati</taxon>
        <taxon>Pseudomonadota</taxon>
        <taxon>Alphaproteobacteria</taxon>
        <taxon>Hyphomicrobiales</taxon>
        <taxon>Phyllobacteriaceae</taxon>
        <taxon>Mesorhizobium</taxon>
    </lineage>
</organism>
<evidence type="ECO:0000313" key="9">
    <source>
        <dbReference type="EMBL" id="QND61896.1"/>
    </source>
</evidence>
<dbReference type="AlphaFoldDB" id="A0A7G6T564"/>
<dbReference type="InterPro" id="IPR023885">
    <property type="entry name" value="4Fe4S-binding_SPASM_dom"/>
</dbReference>
<dbReference type="Gene3D" id="3.20.20.70">
    <property type="entry name" value="Aldolase class I"/>
    <property type="match status" value="1"/>
</dbReference>
<dbReference type="PANTHER" id="PTHR11228">
    <property type="entry name" value="RADICAL SAM DOMAIN PROTEIN"/>
    <property type="match status" value="1"/>
</dbReference>
<dbReference type="SMART" id="SM00729">
    <property type="entry name" value="Elp3"/>
    <property type="match status" value="1"/>
</dbReference>
<dbReference type="GO" id="GO:0046872">
    <property type="term" value="F:metal ion binding"/>
    <property type="evidence" value="ECO:0007669"/>
    <property type="project" value="UniProtKB-KW"/>
</dbReference>
<protein>
    <submittedName>
        <fullName evidence="9">Radical SAM protein</fullName>
    </submittedName>
</protein>
<feature type="domain" description="Radical SAM core" evidence="8">
    <location>
        <begin position="120"/>
        <end position="333"/>
    </location>
</feature>
<evidence type="ECO:0000256" key="4">
    <source>
        <dbReference type="ARBA" id="ARBA00022723"/>
    </source>
</evidence>
<dbReference type="Pfam" id="PF13186">
    <property type="entry name" value="SPASM"/>
    <property type="match status" value="1"/>
</dbReference>
<dbReference type="EMBL" id="CP050298">
    <property type="protein sequence ID" value="QND61896.1"/>
    <property type="molecule type" value="Genomic_DNA"/>
</dbReference>
<dbReference type="SFLD" id="SFLDS00029">
    <property type="entry name" value="Radical_SAM"/>
    <property type="match status" value="1"/>
</dbReference>
<dbReference type="PROSITE" id="PS51918">
    <property type="entry name" value="RADICAL_SAM"/>
    <property type="match status" value="1"/>
</dbReference>
<dbReference type="CDD" id="cd21109">
    <property type="entry name" value="SPASM"/>
    <property type="match status" value="1"/>
</dbReference>
<keyword evidence="3" id="KW-0949">S-adenosyl-L-methionine</keyword>
<dbReference type="GO" id="GO:0032324">
    <property type="term" value="P:molybdopterin cofactor biosynthetic process"/>
    <property type="evidence" value="ECO:0007669"/>
    <property type="project" value="UniProtKB-ARBA"/>
</dbReference>
<dbReference type="InterPro" id="IPR013785">
    <property type="entry name" value="Aldolase_TIM"/>
</dbReference>
<dbReference type="InterPro" id="IPR006638">
    <property type="entry name" value="Elp3/MiaA/NifB-like_rSAM"/>
</dbReference>
<dbReference type="PANTHER" id="PTHR11228:SF7">
    <property type="entry name" value="PQQA PEPTIDE CYCLASE"/>
    <property type="match status" value="1"/>
</dbReference>
<evidence type="ECO:0000256" key="7">
    <source>
        <dbReference type="ARBA" id="ARBA00023014"/>
    </source>
</evidence>